<feature type="signal peptide" evidence="8">
    <location>
        <begin position="1"/>
        <end position="22"/>
    </location>
</feature>
<evidence type="ECO:0000256" key="5">
    <source>
        <dbReference type="ARBA" id="ARBA00022692"/>
    </source>
</evidence>
<evidence type="ECO:0000313" key="10">
    <source>
        <dbReference type="Proteomes" id="UP001204851"/>
    </source>
</evidence>
<protein>
    <submittedName>
        <fullName evidence="9">TolC family protein</fullName>
    </submittedName>
</protein>
<evidence type="ECO:0000256" key="3">
    <source>
        <dbReference type="ARBA" id="ARBA00022448"/>
    </source>
</evidence>
<dbReference type="Gene3D" id="1.20.1600.10">
    <property type="entry name" value="Outer membrane efflux proteins (OEP)"/>
    <property type="match status" value="1"/>
</dbReference>
<keyword evidence="8" id="KW-0732">Signal</keyword>
<keyword evidence="7" id="KW-0998">Cell outer membrane</keyword>
<dbReference type="PANTHER" id="PTHR30026">
    <property type="entry name" value="OUTER MEMBRANE PROTEIN TOLC"/>
    <property type="match status" value="1"/>
</dbReference>
<sequence length="416" mass="45842">MKKNHARLFGLLLVFAAGPGLAATTGLEAALRAALSQHPALAGKRGEVAAKGYAVDTAKAQRYPTLSGQATNRDDTTNANTNPVTLRGRLPVWAFGRIDSGIAYANADLTADQADLFRIQRQLLDQTSVAYVQVQGTHQRLVIAQENVASLTKLYEQIQRRERGELASVADVRLALARLTQARALQQRYEGELAVAKTELRALTQTVVEADEPVPEALTRLPDAATLEALAWEQSADLRLKQRQVELAQADVERERTAAMPTVYVQADRYFNQPYYGQNVRMSVVLEGSLEGMGFAAAGRSKAAVSRQRAAEEDLNATRVDLERTVQSLETNRRVQKVLLESQGVSVSELAGILASYQRQYEAGSKSWLDLLNMQRELSDERFQQAQAQTDWLVYSLKLAALTGQLDALVFSENDR</sequence>
<dbReference type="RefSeq" id="WP_252768658.1">
    <property type="nucleotide sequence ID" value="NZ_JAMXMC010000003.1"/>
</dbReference>
<reference evidence="9 10" key="1">
    <citation type="submission" date="2022-06" db="EMBL/GenBank/DDBJ databases">
        <title>Ideonella sp. NS12-5 Genome sequencing and assembly.</title>
        <authorList>
            <person name="Jung Y."/>
        </authorList>
    </citation>
    <scope>NUCLEOTIDE SEQUENCE [LARGE SCALE GENOMIC DNA]</scope>
    <source>
        <strain evidence="9 10">NS12-5</strain>
    </source>
</reference>
<keyword evidence="3" id="KW-0813">Transport</keyword>
<dbReference type="InterPro" id="IPR051906">
    <property type="entry name" value="TolC-like"/>
</dbReference>
<evidence type="ECO:0000256" key="1">
    <source>
        <dbReference type="ARBA" id="ARBA00004442"/>
    </source>
</evidence>
<keyword evidence="6" id="KW-0472">Membrane</keyword>
<dbReference type="Proteomes" id="UP001204851">
    <property type="component" value="Unassembled WGS sequence"/>
</dbReference>
<name>A0ABT1BJA5_9BURK</name>
<keyword evidence="5" id="KW-0812">Transmembrane</keyword>
<organism evidence="9 10">
    <name type="scientific">Ideonella oryzae</name>
    <dbReference type="NCBI Taxonomy" id="2937441"/>
    <lineage>
        <taxon>Bacteria</taxon>
        <taxon>Pseudomonadati</taxon>
        <taxon>Pseudomonadota</taxon>
        <taxon>Betaproteobacteria</taxon>
        <taxon>Burkholderiales</taxon>
        <taxon>Sphaerotilaceae</taxon>
        <taxon>Ideonella</taxon>
    </lineage>
</organism>
<comment type="caution">
    <text evidence="9">The sequence shown here is derived from an EMBL/GenBank/DDBJ whole genome shotgun (WGS) entry which is preliminary data.</text>
</comment>
<dbReference type="Pfam" id="PF02321">
    <property type="entry name" value="OEP"/>
    <property type="match status" value="2"/>
</dbReference>
<dbReference type="SUPFAM" id="SSF56954">
    <property type="entry name" value="Outer membrane efflux proteins (OEP)"/>
    <property type="match status" value="1"/>
</dbReference>
<evidence type="ECO:0000313" key="9">
    <source>
        <dbReference type="EMBL" id="MCO5976178.1"/>
    </source>
</evidence>
<proteinExistence type="inferred from homology"/>
<keyword evidence="4" id="KW-1134">Transmembrane beta strand</keyword>
<evidence type="ECO:0000256" key="6">
    <source>
        <dbReference type="ARBA" id="ARBA00023136"/>
    </source>
</evidence>
<gene>
    <name evidence="9" type="ORF">M0L44_05490</name>
</gene>
<feature type="chain" id="PRO_5045798707" evidence="8">
    <location>
        <begin position="23"/>
        <end position="416"/>
    </location>
</feature>
<evidence type="ECO:0000256" key="8">
    <source>
        <dbReference type="SAM" id="SignalP"/>
    </source>
</evidence>
<keyword evidence="10" id="KW-1185">Reference proteome</keyword>
<evidence type="ECO:0000256" key="4">
    <source>
        <dbReference type="ARBA" id="ARBA00022452"/>
    </source>
</evidence>
<evidence type="ECO:0000256" key="7">
    <source>
        <dbReference type="ARBA" id="ARBA00023237"/>
    </source>
</evidence>
<comment type="subcellular location">
    <subcellularLocation>
        <location evidence="1">Cell outer membrane</location>
    </subcellularLocation>
</comment>
<dbReference type="InterPro" id="IPR003423">
    <property type="entry name" value="OMP_efflux"/>
</dbReference>
<dbReference type="PANTHER" id="PTHR30026:SF22">
    <property type="entry name" value="OUTER MEMBRANE EFFLUX PROTEIN"/>
    <property type="match status" value="1"/>
</dbReference>
<evidence type="ECO:0000256" key="2">
    <source>
        <dbReference type="ARBA" id="ARBA00007613"/>
    </source>
</evidence>
<dbReference type="EMBL" id="JAMXMC010000003">
    <property type="protein sequence ID" value="MCO5976178.1"/>
    <property type="molecule type" value="Genomic_DNA"/>
</dbReference>
<accession>A0ABT1BJA5</accession>
<comment type="similarity">
    <text evidence="2">Belongs to the outer membrane factor (OMF) (TC 1.B.17) family.</text>
</comment>